<evidence type="ECO:0000256" key="1">
    <source>
        <dbReference type="ARBA" id="ARBA00010458"/>
    </source>
</evidence>
<proteinExistence type="inferred from homology"/>
<keyword evidence="2" id="KW-0378">Hydrolase</keyword>
<protein>
    <submittedName>
        <fullName evidence="3">Uncharacterized protein</fullName>
    </submittedName>
</protein>
<comment type="similarity">
    <text evidence="1">Belongs to the acyl coenzyme A hydrolase family.</text>
</comment>
<dbReference type="EnsemblMetazoa" id="GAUT031288-RA">
    <property type="protein sequence ID" value="GAUT031288-PA"/>
    <property type="gene ID" value="GAUT031288"/>
</dbReference>
<dbReference type="PANTHER" id="PTHR12655:SF0">
    <property type="entry name" value="ACYL-COENZYME A THIOESTERASE 9, MITOCHONDRIAL"/>
    <property type="match status" value="1"/>
</dbReference>
<dbReference type="GO" id="GO:0006637">
    <property type="term" value="P:acyl-CoA metabolic process"/>
    <property type="evidence" value="ECO:0007669"/>
    <property type="project" value="TreeGrafter"/>
</dbReference>
<keyword evidence="4" id="KW-1185">Reference proteome</keyword>
<dbReference type="Proteomes" id="UP000078200">
    <property type="component" value="Unassembled WGS sequence"/>
</dbReference>
<name>A0A1A9VAR6_GLOAU</name>
<dbReference type="AlphaFoldDB" id="A0A1A9VAR6"/>
<evidence type="ECO:0000313" key="4">
    <source>
        <dbReference type="Proteomes" id="UP000078200"/>
    </source>
</evidence>
<dbReference type="GO" id="GO:0047617">
    <property type="term" value="F:fatty acyl-CoA hydrolase activity"/>
    <property type="evidence" value="ECO:0007669"/>
    <property type="project" value="TreeGrafter"/>
</dbReference>
<dbReference type="PANTHER" id="PTHR12655">
    <property type="entry name" value="ACYL-COA THIOESTERASE"/>
    <property type="match status" value="1"/>
</dbReference>
<dbReference type="GO" id="GO:0005739">
    <property type="term" value="C:mitochondrion"/>
    <property type="evidence" value="ECO:0007669"/>
    <property type="project" value="TreeGrafter"/>
</dbReference>
<dbReference type="STRING" id="7395.A0A1A9VAR6"/>
<accession>A0A1A9VAR6</accession>
<evidence type="ECO:0000313" key="3">
    <source>
        <dbReference type="EnsemblMetazoa" id="GAUT031288-PA"/>
    </source>
</evidence>
<evidence type="ECO:0000256" key="2">
    <source>
        <dbReference type="ARBA" id="ARBA00022801"/>
    </source>
</evidence>
<reference evidence="3" key="1">
    <citation type="submission" date="2020-05" db="UniProtKB">
        <authorList>
            <consortium name="EnsemblMetazoa"/>
        </authorList>
    </citation>
    <scope>IDENTIFICATION</scope>
    <source>
        <strain evidence="3">TTRI</strain>
    </source>
</reference>
<organism evidence="3 4">
    <name type="scientific">Glossina austeni</name>
    <name type="common">Savannah tsetse fly</name>
    <dbReference type="NCBI Taxonomy" id="7395"/>
    <lineage>
        <taxon>Eukaryota</taxon>
        <taxon>Metazoa</taxon>
        <taxon>Ecdysozoa</taxon>
        <taxon>Arthropoda</taxon>
        <taxon>Hexapoda</taxon>
        <taxon>Insecta</taxon>
        <taxon>Pterygota</taxon>
        <taxon>Neoptera</taxon>
        <taxon>Endopterygota</taxon>
        <taxon>Diptera</taxon>
        <taxon>Brachycera</taxon>
        <taxon>Muscomorpha</taxon>
        <taxon>Hippoboscoidea</taxon>
        <taxon>Glossinidae</taxon>
        <taxon>Glossina</taxon>
    </lineage>
</organism>
<sequence length="173" mass="20183">MTIKLKPNIIIVSYCYPEYSNIETFCDHMQRDFLDGEQNVILAVTTKLMSQLDVDIGYQAEQKKRDHLLKYMPKREDLPPRSMGESFIMATIPLRTDKPMQEKYVSNVGTVRSGRLVEAMDYFEIWVCQQYIKIPNLPPNELLLYIFVNIIVNSMSILGQLPSYDKEYLRTTS</sequence>
<dbReference type="VEuPathDB" id="VectorBase:GAUT031288"/>